<feature type="domain" description="CRISPR-associated protein Cmr2 N-terminal" evidence="3">
    <location>
        <begin position="198"/>
        <end position="365"/>
    </location>
</feature>
<dbReference type="InterPro" id="IPR038242">
    <property type="entry name" value="Cmr2_N"/>
</dbReference>
<dbReference type="STRING" id="572478.Vdis_1164"/>
<dbReference type="HOGENOM" id="CLU_012640_0_0_2"/>
<dbReference type="OrthoDB" id="148218at2157"/>
<dbReference type="GO" id="GO:0000166">
    <property type="term" value="F:nucleotide binding"/>
    <property type="evidence" value="ECO:0007669"/>
    <property type="project" value="UniProtKB-KW"/>
</dbReference>
<accession>E1QQY1</accession>
<gene>
    <name evidence="5" type="ordered locus">Vdis_1164</name>
</gene>
<reference evidence="5 6" key="1">
    <citation type="journal article" date="2010" name="Stand. Genomic Sci.">
        <title>Complete genome sequence of Vulcanisaeta distributa type strain (IC-017).</title>
        <authorList>
            <person name="Mavromatis K."/>
            <person name="Sikorski J."/>
            <person name="Pabst E."/>
            <person name="Teshima H."/>
            <person name="Lapidus A."/>
            <person name="Lucas S."/>
            <person name="Nolan M."/>
            <person name="Glavina Del Rio T."/>
            <person name="Cheng J.F."/>
            <person name="Bruce D."/>
            <person name="Goodwin L."/>
            <person name="Pitluck S."/>
            <person name="Liolios K."/>
            <person name="Ivanova N."/>
            <person name="Mikhailova N."/>
            <person name="Pati A."/>
            <person name="Chen A."/>
            <person name="Palaniappan K."/>
            <person name="Land M."/>
            <person name="Hauser L."/>
            <person name="Chang Y.J."/>
            <person name="Jeffries C.D."/>
            <person name="Rohde M."/>
            <person name="Spring S."/>
            <person name="Goker M."/>
            <person name="Wirth R."/>
            <person name="Woyke T."/>
            <person name="Bristow J."/>
            <person name="Eisen J.A."/>
            <person name="Markowitz V."/>
            <person name="Hugenholtz P."/>
            <person name="Klenk H.P."/>
            <person name="Kyrpides N.C."/>
        </authorList>
    </citation>
    <scope>NUCLEOTIDE SEQUENCE [LARGE SCALE GENOMIC DNA]</scope>
    <source>
        <strain evidence="6">DSM 14429 / JCM 11212 / NBRC 100878 / IC-017</strain>
    </source>
</reference>
<dbReference type="Proteomes" id="UP000006681">
    <property type="component" value="Chromosome"/>
</dbReference>
<organism evidence="5 6">
    <name type="scientific">Vulcanisaeta distributa (strain DSM 14429 / JCM 11212 / NBRC 100878 / IC-017)</name>
    <dbReference type="NCBI Taxonomy" id="572478"/>
    <lineage>
        <taxon>Archaea</taxon>
        <taxon>Thermoproteota</taxon>
        <taxon>Thermoprotei</taxon>
        <taxon>Thermoproteales</taxon>
        <taxon>Thermoproteaceae</taxon>
        <taxon>Vulcanisaeta</taxon>
    </lineage>
</organism>
<dbReference type="RefSeq" id="WP_013336276.1">
    <property type="nucleotide sequence ID" value="NC_014537.1"/>
</dbReference>
<dbReference type="EMBL" id="CP002100">
    <property type="protein sequence ID" value="ADN50551.1"/>
    <property type="molecule type" value="Genomic_DNA"/>
</dbReference>
<proteinExistence type="predicted"/>
<dbReference type="InterPro" id="IPR054767">
    <property type="entry name" value="Cas10-Cmr2_palm2"/>
</dbReference>
<evidence type="ECO:0000256" key="1">
    <source>
        <dbReference type="ARBA" id="ARBA00022741"/>
    </source>
</evidence>
<dbReference type="InterPro" id="IPR043128">
    <property type="entry name" value="Rev_trsase/Diguanyl_cyclase"/>
</dbReference>
<dbReference type="InterPro" id="IPR024615">
    <property type="entry name" value="CRISPR-assoc_Cmr2_N"/>
</dbReference>
<dbReference type="GO" id="GO:0051607">
    <property type="term" value="P:defense response to virus"/>
    <property type="evidence" value="ECO:0007669"/>
    <property type="project" value="UniProtKB-KW"/>
</dbReference>
<dbReference type="KEGG" id="vdi:Vdis_1164"/>
<protein>
    <submittedName>
        <fullName evidence="5">Uncharacterized protein</fullName>
    </submittedName>
</protein>
<evidence type="ECO:0000256" key="2">
    <source>
        <dbReference type="ARBA" id="ARBA00023118"/>
    </source>
</evidence>
<dbReference type="Pfam" id="PF22335">
    <property type="entry name" value="Cas10-Cmr2_palm2"/>
    <property type="match status" value="1"/>
</dbReference>
<evidence type="ECO:0000259" key="3">
    <source>
        <dbReference type="Pfam" id="PF12469"/>
    </source>
</evidence>
<sequence length="1069" mass="120336">MQNVAENYFRIKLWVLMHDPPNKAWLIINKLNHVDEAKRIYEEIFRGTVFGGGVPDLSHSKVVKSDRLASSFDRWVFLKPATSNYVYRRLMLVNIFNPRHKYEGITPDYNAIENEVNEYVKDLKEDISRLVRNYGNDPRALYNFFYAAYESYWAARGLPPSPADTRAPTHDVFDHVYASAMISNWVDDYGRLVGGYYVIGDIPGVQHFIASSRRSGDLWASSWALSMAVWLTLWPLIWRFGPDILIRPTARLNPLYYAFLVTALSLSDADRCDSCAVFKKLIHVLNKSERLDEGLEAILNRLMGAISAFLVGTSKEVNRLELLSDALQVAFIGESFQLILPRHAPEGVELTKDYIINELRSNFTKALDCVVNESFEFLKADKQESMEVNERQSKSNYEFVIKLLERLRDENLIKLQLPLRIGVLSVGPNSNDDVKVDNVPCPLSDDLLKKLGINDGECREMLLFDYLMVSNDVKRKLRDEEGRRLPMAGSWFDRDGSPLINLIKYTRGGSWIPSTLNPDAPAVVKFGKVIDLNGNLCYDPDTSRDLIQILNLSNVVNQLPKVSNQPVICALSVDQWLKILGPGQGDLAMKIATLASTFKPGEALSPTDLAKRVIYMGLRNVFKLGFESTEDVAARYLYSIRDLLSGVFNTGNCGQVLYYINKEPPRDIEDVCVGETCGNPEAIRKLTEDCLDQALSNVNLVRDVYGKLVNESIVDDVCGAINDGEAKVVCMTNIVGRFLMFHFTYAIVRGDGDSIGDIHNGILPNYFNELRNLYTNMLNDKGNVDGDVKEFSDDINKQIDLLKEIEQSPYFTVIKNGKKLQRIPVSPAYKFAITRSLTVTSLKALYAAMSMNAMPIYMGGDDVAALAPIEAALKLVGSARRIYWGLDGDVAFFHRAGQYVVPALAAYGQSYSIRFTHILDIFSTEYVEAGEVLEKHAKETKWASFNKDSMVVSSSRTSGVSVLPIRPIDGRTIRGIEDLRRVMSYLYSGLLSTTTPNDFERFKDAYDKAKEQGKAGLTEDIVRHVIGNNTRLDLVIDDLTSRMVDGLRTYGYDYASNLINVINILRRLP</sequence>
<name>E1QQY1_VULDI</name>
<evidence type="ECO:0000313" key="5">
    <source>
        <dbReference type="EMBL" id="ADN50551.1"/>
    </source>
</evidence>
<keyword evidence="2" id="KW-0051">Antiviral defense</keyword>
<keyword evidence="1" id="KW-0547">Nucleotide-binding</keyword>
<keyword evidence="6" id="KW-1185">Reference proteome</keyword>
<dbReference type="Pfam" id="PF12469">
    <property type="entry name" value="Cmr2_N"/>
    <property type="match status" value="1"/>
</dbReference>
<dbReference type="eggNOG" id="arCOG02666">
    <property type="taxonomic scope" value="Archaea"/>
</dbReference>
<dbReference type="GeneID" id="9752096"/>
<reference evidence="6" key="2">
    <citation type="journal article" date="2010" name="Stand. Genomic Sci.">
        <title>Complete genome sequence of Vulcanisaeta distributa type strain (IC-017T).</title>
        <authorList>
            <person name="Mavromatis K."/>
            <person name="Sikorski J."/>
            <person name="Pabst E."/>
            <person name="Teshima H."/>
            <person name="Lapidus A."/>
            <person name="Lucas S."/>
            <person name="Nolan M."/>
            <person name="Glavina Del Rio T."/>
            <person name="Cheng J."/>
            <person name="Bruce D."/>
            <person name="Goodwin L."/>
            <person name="Pitluck S."/>
            <person name="Liolios K."/>
            <person name="Ivanova N."/>
            <person name="Mikhailova N."/>
            <person name="Pati A."/>
            <person name="Chen A."/>
            <person name="Palaniappan K."/>
            <person name="Land M."/>
            <person name="Hauser L."/>
            <person name="Chang Y."/>
            <person name="Jeffries C."/>
            <person name="Rohde M."/>
            <person name="Spring S."/>
            <person name="Goker M."/>
            <person name="Wirth R."/>
            <person name="Woyke T."/>
            <person name="Bristow J."/>
            <person name="Eisen J."/>
            <person name="Markowitz V."/>
            <person name="Hugenholtz P."/>
            <person name="Klenk H."/>
            <person name="Kyrpides N."/>
        </authorList>
    </citation>
    <scope>NUCLEOTIDE SEQUENCE [LARGE SCALE GENOMIC DNA]</scope>
    <source>
        <strain evidence="6">DSM 14429 / JCM 11212 / NBRC 100878 / IC-017</strain>
    </source>
</reference>
<dbReference type="Gene3D" id="3.30.70.2220">
    <property type="entry name" value="CRISPR-Cas system, Cmr2 subunit, D1 domain, cysteine cluster"/>
    <property type="match status" value="1"/>
</dbReference>
<evidence type="ECO:0000313" key="6">
    <source>
        <dbReference type="Proteomes" id="UP000006681"/>
    </source>
</evidence>
<dbReference type="AlphaFoldDB" id="E1QQY1"/>
<dbReference type="Gene3D" id="3.30.70.270">
    <property type="match status" value="1"/>
</dbReference>
<evidence type="ECO:0000259" key="4">
    <source>
        <dbReference type="Pfam" id="PF22335"/>
    </source>
</evidence>
<feature type="domain" description="Cas10/Cmr2 second palm" evidence="4">
    <location>
        <begin position="745"/>
        <end position="941"/>
    </location>
</feature>